<sequence length="239" mass="27623">MMRWVGAHENKTQEHIDHNNLTHHTMTDQSHASPRAFIGDDYPWHRRANDARAPFYKYETEERWTSLVEYVDDLAEVHFCLQNRVTFPARTGWVAAVIARQCTPIWQGLDSGQLRPVLIRKVEALGKHPSAEKDYHSVSEREDSFYVGVRMRGDGWGPVFDEWAPPERPTRSSAWSRIMGHASDREMSAPVRDRLDANWACDHVSEWPKVPYGVKIAVERYCAATMSERSNWAGMRRSS</sequence>
<accession>A0A2U7U9K3</accession>
<dbReference type="RefSeq" id="YP_009483396.1">
    <property type="nucleotide sequence ID" value="NC_037667.1"/>
</dbReference>
<dbReference type="KEGG" id="vg:36844268"/>
<dbReference type="GeneID" id="36844268"/>
<evidence type="ECO:0000313" key="1">
    <source>
        <dbReference type="EMBL" id="AVK75127.1"/>
    </source>
</evidence>
<dbReference type="Proteomes" id="UP000248852">
    <property type="component" value="Segment"/>
</dbReference>
<protein>
    <submittedName>
        <fullName evidence="1">Uncharacterized protein</fullName>
    </submittedName>
</protein>
<organism evidence="1">
    <name type="scientific">Pandoravirus quercus</name>
    <dbReference type="NCBI Taxonomy" id="2107709"/>
    <lineage>
        <taxon>Viruses</taxon>
        <taxon>Pandoravirus</taxon>
    </lineage>
</organism>
<reference evidence="1" key="1">
    <citation type="journal article" date="2018" name="Nat. Commun.">
        <title>Diversity and evolution of the emerging Pandoraviridae family.</title>
        <authorList>
            <person name="Legendre M."/>
            <person name="Fabre E."/>
            <person name="Poirot O."/>
            <person name="Jeudy S."/>
            <person name="Lartigue A."/>
            <person name="Alempic J.M."/>
            <person name="Beucher L."/>
            <person name="Philippe N."/>
            <person name="Bertaux L."/>
            <person name="Christo-Foroux E."/>
            <person name="Labadie K."/>
            <person name="Coute Y."/>
            <person name="Abergel C."/>
            <person name="Claverie J.M."/>
        </authorList>
    </citation>
    <scope>NUCLEOTIDE SEQUENCE [LARGE SCALE GENOMIC DNA]</scope>
    <source>
        <strain evidence="1">Quercus</strain>
    </source>
</reference>
<dbReference type="EMBL" id="MG011689">
    <property type="protein sequence ID" value="AVK75127.1"/>
    <property type="molecule type" value="Genomic_DNA"/>
</dbReference>
<proteinExistence type="predicted"/>
<name>A0A2U7U9K3_9VIRU</name>
<gene>
    <name evidence="1" type="ORF">pqer_cds_705</name>
</gene>